<dbReference type="PROSITE" id="PS50887">
    <property type="entry name" value="GGDEF"/>
    <property type="match status" value="1"/>
</dbReference>
<dbReference type="AlphaFoldDB" id="A0A5Q0P2U5"/>
<comment type="cofactor">
    <cofactor evidence="1">
        <name>Mg(2+)</name>
        <dbReference type="ChEBI" id="CHEBI:18420"/>
    </cofactor>
</comment>
<dbReference type="PANTHER" id="PTHR45138:SF9">
    <property type="entry name" value="DIGUANYLATE CYCLASE DGCM-RELATED"/>
    <property type="match status" value="1"/>
</dbReference>
<proteinExistence type="predicted"/>
<dbReference type="PANTHER" id="PTHR45138">
    <property type="entry name" value="REGULATORY COMPONENTS OF SENSORY TRANSDUCTION SYSTEM"/>
    <property type="match status" value="1"/>
</dbReference>
<keyword evidence="4" id="KW-0812">Transmembrane</keyword>
<dbReference type="CDD" id="cd01949">
    <property type="entry name" value="GGDEF"/>
    <property type="match status" value="1"/>
</dbReference>
<dbReference type="InterPro" id="IPR029787">
    <property type="entry name" value="Nucleotide_cyclase"/>
</dbReference>
<reference evidence="8 9" key="1">
    <citation type="submission" date="2019-10" db="EMBL/GenBank/DDBJ databases">
        <authorList>
            <person name="Dong K."/>
        </authorList>
    </citation>
    <scope>NUCLEOTIDE SEQUENCE [LARGE SCALE GENOMIC DNA]</scope>
    <source>
        <strain evidence="8">dk386</strain>
        <strain evidence="7">Dk386</strain>
        <strain evidence="9">dk771</strain>
        <strain evidence="6">Dk771</strain>
    </source>
</reference>
<feature type="transmembrane region" description="Helical" evidence="4">
    <location>
        <begin position="86"/>
        <end position="106"/>
    </location>
</feature>
<comment type="catalytic activity">
    <reaction evidence="3">
        <text>2 GTP = 3',3'-c-di-GMP + 2 diphosphate</text>
        <dbReference type="Rhea" id="RHEA:24898"/>
        <dbReference type="ChEBI" id="CHEBI:33019"/>
        <dbReference type="ChEBI" id="CHEBI:37565"/>
        <dbReference type="ChEBI" id="CHEBI:58805"/>
        <dbReference type="EC" id="2.7.7.65"/>
    </reaction>
</comment>
<feature type="transmembrane region" description="Helical" evidence="4">
    <location>
        <begin position="164"/>
        <end position="187"/>
    </location>
</feature>
<feature type="transmembrane region" description="Helical" evidence="4">
    <location>
        <begin position="38"/>
        <end position="55"/>
    </location>
</feature>
<dbReference type="SUPFAM" id="SSF55073">
    <property type="entry name" value="Nucleotide cyclase"/>
    <property type="match status" value="1"/>
</dbReference>
<dbReference type="SMART" id="SM00267">
    <property type="entry name" value="GGDEF"/>
    <property type="match status" value="1"/>
</dbReference>
<evidence type="ECO:0000256" key="2">
    <source>
        <dbReference type="ARBA" id="ARBA00012528"/>
    </source>
</evidence>
<dbReference type="EMBL" id="CP045650">
    <property type="protein sequence ID" value="QGA11076.1"/>
    <property type="molecule type" value="Genomic_DNA"/>
</dbReference>
<evidence type="ECO:0000259" key="5">
    <source>
        <dbReference type="PROSITE" id="PS50887"/>
    </source>
</evidence>
<dbReference type="EC" id="2.7.7.65" evidence="2"/>
<accession>A0A5Q0P2U5</accession>
<feature type="transmembrane region" description="Helical" evidence="4">
    <location>
        <begin position="238"/>
        <end position="262"/>
    </location>
</feature>
<dbReference type="InterPro" id="IPR050469">
    <property type="entry name" value="Diguanylate_Cyclase"/>
</dbReference>
<dbReference type="Proteomes" id="UP000327478">
    <property type="component" value="Chromosome"/>
</dbReference>
<protein>
    <recommendedName>
        <fullName evidence="2">diguanylate cyclase</fullName>
        <ecNumber evidence="2">2.7.7.65</ecNumber>
    </recommendedName>
</protein>
<name>A0A5Q0P2U5_9GAMM</name>
<feature type="domain" description="GGDEF" evidence="5">
    <location>
        <begin position="344"/>
        <end position="478"/>
    </location>
</feature>
<gene>
    <name evidence="7" type="ORF">GFH30_06595</name>
    <name evidence="6" type="ORF">GHJ48_09315</name>
</gene>
<dbReference type="EMBL" id="WITK01000014">
    <property type="protein sequence ID" value="MQW92584.1"/>
    <property type="molecule type" value="Genomic_DNA"/>
</dbReference>
<feature type="transmembrane region" description="Helical" evidence="4">
    <location>
        <begin position="208"/>
        <end position="226"/>
    </location>
</feature>
<dbReference type="InterPro" id="IPR000160">
    <property type="entry name" value="GGDEF_dom"/>
</dbReference>
<dbReference type="GO" id="GO:0005886">
    <property type="term" value="C:plasma membrane"/>
    <property type="evidence" value="ECO:0007669"/>
    <property type="project" value="TreeGrafter"/>
</dbReference>
<dbReference type="GO" id="GO:0043709">
    <property type="term" value="P:cell adhesion involved in single-species biofilm formation"/>
    <property type="evidence" value="ECO:0007669"/>
    <property type="project" value="TreeGrafter"/>
</dbReference>
<evidence type="ECO:0000313" key="6">
    <source>
        <dbReference type="EMBL" id="MQW92584.1"/>
    </source>
</evidence>
<evidence type="ECO:0000313" key="8">
    <source>
        <dbReference type="Proteomes" id="UP000327478"/>
    </source>
</evidence>
<keyword evidence="8" id="KW-1185">Reference proteome</keyword>
<dbReference type="InterPro" id="IPR043128">
    <property type="entry name" value="Rev_trsase/Diguanyl_cyclase"/>
</dbReference>
<evidence type="ECO:0000256" key="1">
    <source>
        <dbReference type="ARBA" id="ARBA00001946"/>
    </source>
</evidence>
<dbReference type="FunFam" id="3.30.70.270:FF:000001">
    <property type="entry name" value="Diguanylate cyclase domain protein"/>
    <property type="match status" value="1"/>
</dbReference>
<dbReference type="GO" id="GO:1902201">
    <property type="term" value="P:negative regulation of bacterial-type flagellum-dependent cell motility"/>
    <property type="evidence" value="ECO:0007669"/>
    <property type="project" value="TreeGrafter"/>
</dbReference>
<dbReference type="NCBIfam" id="TIGR00254">
    <property type="entry name" value="GGDEF"/>
    <property type="match status" value="1"/>
</dbReference>
<keyword evidence="4" id="KW-1133">Transmembrane helix</keyword>
<dbReference type="Proteomes" id="UP000480556">
    <property type="component" value="Unassembled WGS sequence"/>
</dbReference>
<feature type="transmembrane region" description="Helical" evidence="4">
    <location>
        <begin position="12"/>
        <end position="32"/>
    </location>
</feature>
<sequence length="493" mass="56543">MNQMIQKLSQYRYSLSFIVIFFTILAAAWFGIFTRPLSYSAFFWPANAILLGVLIRYPFFRNISSIIGAALGYIGADLFIGNTFLLTLSLTVINFISVLVALYFYLYFYKNQTFVNNKKFMRNSFPLLFSTIIGSCFCACLAVSVLPYVPHTFLGHEQPLLNFLYWWSGELFNYILILPILISFPGLRKLARMWFYHPEAFKWSDLKIILPFIAVMISCVLTHYYFAPGALFYPLATLMWAAAVYSLFSISIITMLTCLTLYNSLSSMYLSSVDHTFIYPMISIRVGLIILGITTLYICVMNLYHRKIFREIEHLAGHDSLTNALNRRKFMYLASKLLSRQQVYPVTIMMLDIDHFKTLNDRYGHASGDLALQTFSSGVHALLRANDLFCRIGGEEFAIFLQNTDASQGEKIAERIRQQISDLKVETPAYGMIQMTVSIGLVNVSQNKYELQALLQYADQALYWAKQQGRNQVKVYQSLDAPQPKIESIEILE</sequence>
<evidence type="ECO:0000256" key="4">
    <source>
        <dbReference type="SAM" id="Phobius"/>
    </source>
</evidence>
<feature type="transmembrane region" description="Helical" evidence="4">
    <location>
        <begin position="282"/>
        <end position="304"/>
    </location>
</feature>
<evidence type="ECO:0000256" key="3">
    <source>
        <dbReference type="ARBA" id="ARBA00034247"/>
    </source>
</evidence>
<dbReference type="Gene3D" id="3.30.70.270">
    <property type="match status" value="1"/>
</dbReference>
<keyword evidence="4" id="KW-0472">Membrane</keyword>
<feature type="transmembrane region" description="Helical" evidence="4">
    <location>
        <begin position="127"/>
        <end position="149"/>
    </location>
</feature>
<dbReference type="GO" id="GO:0052621">
    <property type="term" value="F:diguanylate cyclase activity"/>
    <property type="evidence" value="ECO:0007669"/>
    <property type="project" value="UniProtKB-EC"/>
</dbReference>
<feature type="transmembrane region" description="Helical" evidence="4">
    <location>
        <begin position="62"/>
        <end position="80"/>
    </location>
</feature>
<dbReference type="Pfam" id="PF00990">
    <property type="entry name" value="GGDEF"/>
    <property type="match status" value="1"/>
</dbReference>
<evidence type="ECO:0000313" key="7">
    <source>
        <dbReference type="EMBL" id="QGA11076.1"/>
    </source>
</evidence>
<evidence type="ECO:0000313" key="9">
    <source>
        <dbReference type="Proteomes" id="UP000480556"/>
    </source>
</evidence>
<organism evidence="6 9">
    <name type="scientific">Acinetobacter wanghuae</name>
    <dbReference type="NCBI Taxonomy" id="2662362"/>
    <lineage>
        <taxon>Bacteria</taxon>
        <taxon>Pseudomonadati</taxon>
        <taxon>Pseudomonadota</taxon>
        <taxon>Gammaproteobacteria</taxon>
        <taxon>Moraxellales</taxon>
        <taxon>Moraxellaceae</taxon>
        <taxon>Acinetobacter</taxon>
    </lineage>
</organism>